<feature type="compositionally biased region" description="Polar residues" evidence="2">
    <location>
        <begin position="779"/>
        <end position="800"/>
    </location>
</feature>
<feature type="compositionally biased region" description="Basic and acidic residues" evidence="2">
    <location>
        <begin position="531"/>
        <end position="561"/>
    </location>
</feature>
<dbReference type="EMBL" id="CATQJA010002650">
    <property type="protein sequence ID" value="CAJ0577285.1"/>
    <property type="molecule type" value="Genomic_DNA"/>
</dbReference>
<keyword evidence="3" id="KW-0732">Signal</keyword>
<accession>A0AA36CYF1</accession>
<feature type="region of interest" description="Disordered" evidence="2">
    <location>
        <begin position="160"/>
        <end position="181"/>
    </location>
</feature>
<proteinExistence type="predicted"/>
<dbReference type="PANTHER" id="PTHR43941">
    <property type="entry name" value="STRUCTURAL MAINTENANCE OF CHROMOSOMES PROTEIN 2"/>
    <property type="match status" value="1"/>
</dbReference>
<protein>
    <submittedName>
        <fullName evidence="4">Uncharacterized protein</fullName>
    </submittedName>
</protein>
<evidence type="ECO:0000256" key="2">
    <source>
        <dbReference type="SAM" id="MobiDB-lite"/>
    </source>
</evidence>
<feature type="coiled-coil region" evidence="1">
    <location>
        <begin position="251"/>
        <end position="299"/>
    </location>
</feature>
<sequence>MYLAAFSVFFVIYYTQVNAERALRSRRQYPMTHWPPSNATRTRSLSNTYATDGDPAVNDDIYILLTRTITQGFTTWKIKQFNDRIWLDRYRRSFWFGSRYYRLDNRYWLETRDTCAYSLDDYEKSQLHYEEPNPGHANTQIHEIFFHLKTPGNAMTSQAPDTVTGMKGQLSQSSKQRGDAEIRLRSASTKLLAEAKDTETPKSAELLHEMELREGLDQKMASLASVQFMQEKLQLHQKPAEKATLFLPQLADSQKKNAEEIEKQYERANQAVNDLTQDRALIEKQVQVKENQLKKVASEMHSSLSALVEKTTARIQAFTETWPDKLQQLDAVMAQKEEQVAELDRAIAGRMAERDTIQAGLRDCQEAIDTQEGTVVLLQESIIELEDIVANQDKELAAAEQLLQEKLQRRAELEAQKRDIQQAIADGQAALKEKDAEYEAKLAEKTAKEEELNAKLAEISAVRTEAVKAVKAAKNEVDEVRQNVEAQLLKLDEEKEAVMAENDPMKLDAFEEWNQYDVETLQKMLEEIQASREAAEKEHQAKEAEHQQMREEKKQLLEKQSMRQQEQNAIDARCTDQKDLLAKELEEERRLLEDCRQQNTKKTADLRHAQDRLDQKKKDLAVKIAKAAQEQDELDEKIRLAGAEGQPLQDLADATRMVDMENEVPNQWTPSQQSMAVPVEPVAPKRQTNRSAASQHNKSQKSVARDSESENENEVQHAPKTLPIGFLNNDGMKLTQPEPQFYDPLEETMETNYDATVDDPFETTDDSMRIDGRVPKNIFLNTVPTVDSRNTKTGPKPSTSEEPENSAEVDAASNQVIAPNWPSAINDTLETEDPDEEIEDIFA</sequence>
<feature type="compositionally biased region" description="Acidic residues" evidence="2">
    <location>
        <begin position="829"/>
        <end position="843"/>
    </location>
</feature>
<feature type="signal peptide" evidence="3">
    <location>
        <begin position="1"/>
        <end position="19"/>
    </location>
</feature>
<feature type="region of interest" description="Disordered" evidence="2">
    <location>
        <begin position="756"/>
        <end position="843"/>
    </location>
</feature>
<feature type="non-terminal residue" evidence="4">
    <location>
        <position position="1"/>
    </location>
</feature>
<evidence type="ECO:0000313" key="4">
    <source>
        <dbReference type="EMBL" id="CAJ0577285.1"/>
    </source>
</evidence>
<feature type="region of interest" description="Disordered" evidence="2">
    <location>
        <begin position="531"/>
        <end position="575"/>
    </location>
</feature>
<evidence type="ECO:0000256" key="3">
    <source>
        <dbReference type="SAM" id="SignalP"/>
    </source>
</evidence>
<name>A0AA36CYF1_9BILA</name>
<feature type="compositionally biased region" description="Acidic residues" evidence="2">
    <location>
        <begin position="756"/>
        <end position="765"/>
    </location>
</feature>
<reference evidence="4" key="1">
    <citation type="submission" date="2023-06" db="EMBL/GenBank/DDBJ databases">
        <authorList>
            <person name="Delattre M."/>
        </authorList>
    </citation>
    <scope>NUCLEOTIDE SEQUENCE</scope>
    <source>
        <strain evidence="4">AF72</strain>
    </source>
</reference>
<dbReference type="Proteomes" id="UP001177023">
    <property type="component" value="Unassembled WGS sequence"/>
</dbReference>
<gene>
    <name evidence="4" type="ORF">MSPICULIGERA_LOCUS15563</name>
</gene>
<evidence type="ECO:0000313" key="5">
    <source>
        <dbReference type="Proteomes" id="UP001177023"/>
    </source>
</evidence>
<feature type="region of interest" description="Disordered" evidence="2">
    <location>
        <begin position="638"/>
        <end position="739"/>
    </location>
</feature>
<dbReference type="AlphaFoldDB" id="A0AA36CYF1"/>
<dbReference type="PANTHER" id="PTHR43941:SF1">
    <property type="entry name" value="STRUCTURAL MAINTENANCE OF CHROMOSOMES PROTEIN 2"/>
    <property type="match status" value="1"/>
</dbReference>
<feature type="compositionally biased region" description="Polar residues" evidence="2">
    <location>
        <begin position="689"/>
        <end position="702"/>
    </location>
</feature>
<feature type="compositionally biased region" description="Polar residues" evidence="2">
    <location>
        <begin position="664"/>
        <end position="675"/>
    </location>
</feature>
<keyword evidence="5" id="KW-1185">Reference proteome</keyword>
<evidence type="ECO:0000256" key="1">
    <source>
        <dbReference type="SAM" id="Coils"/>
    </source>
</evidence>
<comment type="caution">
    <text evidence="4">The sequence shown here is derived from an EMBL/GenBank/DDBJ whole genome shotgun (WGS) entry which is preliminary data.</text>
</comment>
<organism evidence="4 5">
    <name type="scientific">Mesorhabditis spiculigera</name>
    <dbReference type="NCBI Taxonomy" id="96644"/>
    <lineage>
        <taxon>Eukaryota</taxon>
        <taxon>Metazoa</taxon>
        <taxon>Ecdysozoa</taxon>
        <taxon>Nematoda</taxon>
        <taxon>Chromadorea</taxon>
        <taxon>Rhabditida</taxon>
        <taxon>Rhabditina</taxon>
        <taxon>Rhabditomorpha</taxon>
        <taxon>Rhabditoidea</taxon>
        <taxon>Rhabditidae</taxon>
        <taxon>Mesorhabditinae</taxon>
        <taxon>Mesorhabditis</taxon>
    </lineage>
</organism>
<feature type="chain" id="PRO_5041305726" evidence="3">
    <location>
        <begin position="20"/>
        <end position="843"/>
    </location>
</feature>
<keyword evidence="1" id="KW-0175">Coiled coil</keyword>